<organism evidence="1 2">
    <name type="scientific">Penicillium atrosanguineum</name>
    <dbReference type="NCBI Taxonomy" id="1132637"/>
    <lineage>
        <taxon>Eukaryota</taxon>
        <taxon>Fungi</taxon>
        <taxon>Dikarya</taxon>
        <taxon>Ascomycota</taxon>
        <taxon>Pezizomycotina</taxon>
        <taxon>Eurotiomycetes</taxon>
        <taxon>Eurotiomycetidae</taxon>
        <taxon>Eurotiales</taxon>
        <taxon>Aspergillaceae</taxon>
        <taxon>Penicillium</taxon>
    </lineage>
</organism>
<sequence length="60" mass="6588">MDPGNQASWLTLVGLNRVIFWEGSFGVGEIPAVGLVHAWCTLGRTRVLTRDAKSTKTMEI</sequence>
<gene>
    <name evidence="1" type="ORF">N7476_000381</name>
</gene>
<reference evidence="1" key="2">
    <citation type="journal article" date="2023" name="IMA Fungus">
        <title>Comparative genomic study of the Penicillium genus elucidates a diverse pangenome and 15 lateral gene transfer events.</title>
        <authorList>
            <person name="Petersen C."/>
            <person name="Sorensen T."/>
            <person name="Nielsen M.R."/>
            <person name="Sondergaard T.E."/>
            <person name="Sorensen J.L."/>
            <person name="Fitzpatrick D.A."/>
            <person name="Frisvad J.C."/>
            <person name="Nielsen K.L."/>
        </authorList>
    </citation>
    <scope>NUCLEOTIDE SEQUENCE</scope>
    <source>
        <strain evidence="1">IBT 21472</strain>
    </source>
</reference>
<accession>A0A9W9QDY9</accession>
<evidence type="ECO:0000313" key="2">
    <source>
        <dbReference type="Proteomes" id="UP001147746"/>
    </source>
</evidence>
<reference evidence="1" key="1">
    <citation type="submission" date="2022-12" db="EMBL/GenBank/DDBJ databases">
        <authorList>
            <person name="Petersen C."/>
        </authorList>
    </citation>
    <scope>NUCLEOTIDE SEQUENCE</scope>
    <source>
        <strain evidence="1">IBT 21472</strain>
    </source>
</reference>
<protein>
    <submittedName>
        <fullName evidence="1">Uncharacterized protein</fullName>
    </submittedName>
</protein>
<dbReference type="AlphaFoldDB" id="A0A9W9QDY9"/>
<proteinExistence type="predicted"/>
<dbReference type="Proteomes" id="UP001147746">
    <property type="component" value="Unassembled WGS sequence"/>
</dbReference>
<evidence type="ECO:0000313" key="1">
    <source>
        <dbReference type="EMBL" id="KAJ5330598.1"/>
    </source>
</evidence>
<name>A0A9W9QDY9_9EURO</name>
<keyword evidence="2" id="KW-1185">Reference proteome</keyword>
<comment type="caution">
    <text evidence="1">The sequence shown here is derived from an EMBL/GenBank/DDBJ whole genome shotgun (WGS) entry which is preliminary data.</text>
</comment>
<dbReference type="EMBL" id="JAPZBO010000001">
    <property type="protein sequence ID" value="KAJ5330598.1"/>
    <property type="molecule type" value="Genomic_DNA"/>
</dbReference>